<evidence type="ECO:0000256" key="1">
    <source>
        <dbReference type="ARBA" id="ARBA00023186"/>
    </source>
</evidence>
<keyword evidence="3" id="KW-1133">Transmembrane helix</keyword>
<evidence type="ECO:0000256" key="2">
    <source>
        <dbReference type="SAM" id="MobiDB-lite"/>
    </source>
</evidence>
<dbReference type="Gene3D" id="2.30.22.10">
    <property type="entry name" value="Head domain of nucleotide exchange factor GrpE"/>
    <property type="match status" value="1"/>
</dbReference>
<feature type="compositionally biased region" description="Low complexity" evidence="2">
    <location>
        <begin position="70"/>
        <end position="80"/>
    </location>
</feature>
<feature type="region of interest" description="Disordered" evidence="2">
    <location>
        <begin position="127"/>
        <end position="151"/>
    </location>
</feature>
<keyword evidence="1" id="KW-0143">Chaperone</keyword>
<keyword evidence="5" id="KW-1185">Reference proteome</keyword>
<reference evidence="4 5" key="1">
    <citation type="submission" date="2017-06" db="EMBL/GenBank/DDBJ databases">
        <authorList>
            <person name="Kim H.J."/>
            <person name="Triplett B.A."/>
        </authorList>
    </citation>
    <scope>NUCLEOTIDE SEQUENCE [LARGE SCALE GENOMIC DNA]</scope>
    <source>
        <strain evidence="4 5">DSM 43151</strain>
    </source>
</reference>
<dbReference type="InterPro" id="IPR000740">
    <property type="entry name" value="GrpE"/>
</dbReference>
<dbReference type="GO" id="GO:0051087">
    <property type="term" value="F:protein-folding chaperone binding"/>
    <property type="evidence" value="ECO:0007669"/>
    <property type="project" value="InterPro"/>
</dbReference>
<dbReference type="GO" id="GO:0042803">
    <property type="term" value="F:protein homodimerization activity"/>
    <property type="evidence" value="ECO:0007669"/>
    <property type="project" value="InterPro"/>
</dbReference>
<feature type="compositionally biased region" description="Low complexity" evidence="2">
    <location>
        <begin position="42"/>
        <end position="63"/>
    </location>
</feature>
<dbReference type="RefSeq" id="WP_143232921.1">
    <property type="nucleotide sequence ID" value="NZ_FZNR01000037.1"/>
</dbReference>
<dbReference type="Pfam" id="PF01025">
    <property type="entry name" value="GrpE"/>
    <property type="match status" value="1"/>
</dbReference>
<name>A0A239JR33_9ACTN</name>
<protein>
    <submittedName>
        <fullName evidence="4">GrpE protein</fullName>
    </submittedName>
</protein>
<dbReference type="Proteomes" id="UP000198415">
    <property type="component" value="Unassembled WGS sequence"/>
</dbReference>
<proteinExistence type="predicted"/>
<keyword evidence="3" id="KW-0472">Membrane</keyword>
<dbReference type="EMBL" id="FZNR01000037">
    <property type="protein sequence ID" value="SNT08506.1"/>
    <property type="molecule type" value="Genomic_DNA"/>
</dbReference>
<dbReference type="SUPFAM" id="SSF51064">
    <property type="entry name" value="Head domain of nucleotide exchange factor GrpE"/>
    <property type="match status" value="1"/>
</dbReference>
<feature type="transmembrane region" description="Helical" evidence="3">
    <location>
        <begin position="97"/>
        <end position="118"/>
    </location>
</feature>
<dbReference type="OrthoDB" id="5191115at2"/>
<dbReference type="GO" id="GO:0000774">
    <property type="term" value="F:adenyl-nucleotide exchange factor activity"/>
    <property type="evidence" value="ECO:0007669"/>
    <property type="project" value="InterPro"/>
</dbReference>
<organism evidence="4 5">
    <name type="scientific">Actinoplanes regularis</name>
    <dbReference type="NCBI Taxonomy" id="52697"/>
    <lineage>
        <taxon>Bacteria</taxon>
        <taxon>Bacillati</taxon>
        <taxon>Actinomycetota</taxon>
        <taxon>Actinomycetes</taxon>
        <taxon>Micromonosporales</taxon>
        <taxon>Micromonosporaceae</taxon>
        <taxon>Actinoplanes</taxon>
    </lineage>
</organism>
<evidence type="ECO:0000256" key="3">
    <source>
        <dbReference type="SAM" id="Phobius"/>
    </source>
</evidence>
<dbReference type="InterPro" id="IPR009012">
    <property type="entry name" value="GrpE_head"/>
</dbReference>
<keyword evidence="3" id="KW-0812">Transmembrane</keyword>
<feature type="region of interest" description="Disordered" evidence="2">
    <location>
        <begin position="33"/>
        <end position="93"/>
    </location>
</feature>
<dbReference type="AlphaFoldDB" id="A0A239JR33"/>
<evidence type="ECO:0000313" key="4">
    <source>
        <dbReference type="EMBL" id="SNT08506.1"/>
    </source>
</evidence>
<dbReference type="GO" id="GO:0006457">
    <property type="term" value="P:protein folding"/>
    <property type="evidence" value="ECO:0007669"/>
    <property type="project" value="InterPro"/>
</dbReference>
<sequence>MRLHGPGPKGPATRLGALLVGILLLGLTFPRTASAESPPAPLTTLTTLKPKSAAPRPKPAATTRKPRPKPAVTSSRAPSPVLSPPPAPATGSGRSRLAGALLAGVPLTAAVAAGALLWRRRRGAQAPFPGHDTGWSTVSSGPPTPPAPPTADLVAALSAVADSGRSAALTEQIRRLLAGAPDRATLVQAAIRHHDQLAGPDPGLAGRLLAGLHATGVQPIVPDDEPFDPRWHEAVDTVATTDPGLRDRVAETVRCGYRDGAVVLRIPRVVIYR</sequence>
<accession>A0A239JR33</accession>
<gene>
    <name evidence="4" type="ORF">SAMN06264365_13740</name>
</gene>
<evidence type="ECO:0000313" key="5">
    <source>
        <dbReference type="Proteomes" id="UP000198415"/>
    </source>
</evidence>